<dbReference type="PRINTS" id="PR00420">
    <property type="entry name" value="RNGMNOXGNASE"/>
</dbReference>
<dbReference type="GO" id="GO:0016709">
    <property type="term" value="F:oxidoreductase activity, acting on paired donors, with incorporation or reduction of molecular oxygen, NAD(P)H as one donor, and incorporation of one atom of oxygen"/>
    <property type="evidence" value="ECO:0007669"/>
    <property type="project" value="UniProtKB-ARBA"/>
</dbReference>
<dbReference type="InterPro" id="IPR012941">
    <property type="entry name" value="Phe_hydrox_C_dim_dom"/>
</dbReference>
<evidence type="ECO:0000256" key="2">
    <source>
        <dbReference type="ARBA" id="ARBA00007801"/>
    </source>
</evidence>
<dbReference type="InterPro" id="IPR002938">
    <property type="entry name" value="FAD-bd"/>
</dbReference>
<gene>
    <name evidence="8" type="ORF">BGW38_007744</name>
</gene>
<dbReference type="PANTHER" id="PTHR43004">
    <property type="entry name" value="TRK SYSTEM POTASSIUM UPTAKE PROTEIN"/>
    <property type="match status" value="1"/>
</dbReference>
<dbReference type="Pfam" id="PF07976">
    <property type="entry name" value="Phe_hydrox_dim"/>
    <property type="match status" value="1"/>
</dbReference>
<dbReference type="GO" id="GO:0071949">
    <property type="term" value="F:FAD binding"/>
    <property type="evidence" value="ECO:0007669"/>
    <property type="project" value="InterPro"/>
</dbReference>
<dbReference type="InterPro" id="IPR036188">
    <property type="entry name" value="FAD/NAD-bd_sf"/>
</dbReference>
<keyword evidence="9" id="KW-1185">Reference proteome</keyword>
<protein>
    <recommendedName>
        <fullName evidence="10">FAD-binding domain-containing protein</fullName>
    </recommendedName>
</protein>
<reference evidence="8" key="1">
    <citation type="journal article" date="2020" name="Fungal Divers.">
        <title>Resolving the Mortierellaceae phylogeny through synthesis of multi-gene phylogenetics and phylogenomics.</title>
        <authorList>
            <person name="Vandepol N."/>
            <person name="Liber J."/>
            <person name="Desiro A."/>
            <person name="Na H."/>
            <person name="Kennedy M."/>
            <person name="Barry K."/>
            <person name="Grigoriev I.V."/>
            <person name="Miller A.N."/>
            <person name="O'Donnell K."/>
            <person name="Stajich J.E."/>
            <person name="Bonito G."/>
        </authorList>
    </citation>
    <scope>NUCLEOTIDE SEQUENCE</scope>
    <source>
        <strain evidence="8">KOD1015</strain>
    </source>
</reference>
<proteinExistence type="inferred from homology"/>
<dbReference type="AlphaFoldDB" id="A0A9P6KGP7"/>
<dbReference type="Pfam" id="PF01494">
    <property type="entry name" value="FAD_binding_3"/>
    <property type="match status" value="1"/>
</dbReference>
<organism evidence="8 9">
    <name type="scientific">Lunasporangiospora selenospora</name>
    <dbReference type="NCBI Taxonomy" id="979761"/>
    <lineage>
        <taxon>Eukaryota</taxon>
        <taxon>Fungi</taxon>
        <taxon>Fungi incertae sedis</taxon>
        <taxon>Mucoromycota</taxon>
        <taxon>Mortierellomycotina</taxon>
        <taxon>Mortierellomycetes</taxon>
        <taxon>Mortierellales</taxon>
        <taxon>Mortierellaceae</taxon>
        <taxon>Lunasporangiospora</taxon>
    </lineage>
</organism>
<dbReference type="SUPFAM" id="SSF51905">
    <property type="entry name" value="FAD/NAD(P)-binding domain"/>
    <property type="match status" value="1"/>
</dbReference>
<evidence type="ECO:0000256" key="5">
    <source>
        <dbReference type="ARBA" id="ARBA00023002"/>
    </source>
</evidence>
<name>A0A9P6KGP7_9FUNG</name>
<dbReference type="PANTHER" id="PTHR43004:SF19">
    <property type="entry name" value="BINDING MONOOXYGENASE, PUTATIVE (JCVI)-RELATED"/>
    <property type="match status" value="1"/>
</dbReference>
<evidence type="ECO:0000259" key="6">
    <source>
        <dbReference type="Pfam" id="PF01494"/>
    </source>
</evidence>
<dbReference type="Gene3D" id="3.30.9.10">
    <property type="entry name" value="D-Amino Acid Oxidase, subunit A, domain 2"/>
    <property type="match status" value="1"/>
</dbReference>
<feature type="domain" description="FAD-binding" evidence="6">
    <location>
        <begin position="33"/>
        <end position="144"/>
    </location>
</feature>
<comment type="caution">
    <text evidence="8">The sequence shown here is derived from an EMBL/GenBank/DDBJ whole genome shotgun (WGS) entry which is preliminary data.</text>
</comment>
<evidence type="ECO:0000256" key="4">
    <source>
        <dbReference type="ARBA" id="ARBA00022827"/>
    </source>
</evidence>
<dbReference type="InterPro" id="IPR050641">
    <property type="entry name" value="RIFMO-like"/>
</dbReference>
<evidence type="ECO:0008006" key="10">
    <source>
        <dbReference type="Google" id="ProtNLM"/>
    </source>
</evidence>
<dbReference type="Proteomes" id="UP000780801">
    <property type="component" value="Unassembled WGS sequence"/>
</dbReference>
<keyword evidence="5" id="KW-0560">Oxidoreductase</keyword>
<dbReference type="InterPro" id="IPR038220">
    <property type="entry name" value="PHOX_C_sf"/>
</dbReference>
<evidence type="ECO:0000313" key="9">
    <source>
        <dbReference type="Proteomes" id="UP000780801"/>
    </source>
</evidence>
<dbReference type="SUPFAM" id="SSF52833">
    <property type="entry name" value="Thioredoxin-like"/>
    <property type="match status" value="1"/>
</dbReference>
<dbReference type="Gene3D" id="3.50.50.60">
    <property type="entry name" value="FAD/NAD(P)-binding domain"/>
    <property type="match status" value="1"/>
</dbReference>
<dbReference type="InterPro" id="IPR036249">
    <property type="entry name" value="Thioredoxin-like_sf"/>
</dbReference>
<dbReference type="Gene3D" id="3.40.30.20">
    <property type="match status" value="1"/>
</dbReference>
<feature type="domain" description="Phenol hydroxylase-like C-terminal dimerisation" evidence="7">
    <location>
        <begin position="260"/>
        <end position="410"/>
    </location>
</feature>
<comment type="cofactor">
    <cofactor evidence="1">
        <name>FAD</name>
        <dbReference type="ChEBI" id="CHEBI:57692"/>
    </cofactor>
</comment>
<comment type="similarity">
    <text evidence="2">Belongs to the PheA/TfdB FAD monooxygenase family.</text>
</comment>
<dbReference type="EMBL" id="JAABOA010000515">
    <property type="protein sequence ID" value="KAF9584052.1"/>
    <property type="molecule type" value="Genomic_DNA"/>
</dbReference>
<sequence length="413" mass="46397">MTVIQGANKQLLEIFRLPNGLARVFMDMGEVKPDENLMKTVQSLTVEDLSEIAAKRVYPASFKVKSASWISGFRVNERRAESFIYKNRIFLTGDAAHIHSPSGGLGLNTGIQDANNLAWKFGLVHYGLASEMILTTYSEREAVADTSIFNSNSVLEVCRSNDWISLLTKRIMFSIVPYLLPILKVFNIPLRDTGMLNFHYAKNAINKVHERQPLPAKAFQVGNRAADGLLRSVNPRNQLVLPIETQTDTPKNNATPDILRLHHLTTGVGYFHIIVFAGNALSSKNQGATELLANLKKHFDSWNNRWNYKSDADKERALDRGLFKIHTIARYQIASKGVEESIDQFTKLASDKGNVLEDEDGTVHKRYGFSGKHQNGIVVVRPDYYIGYRVQGHDQAAWSDVDRYLSSVLSVTE</sequence>
<accession>A0A9P6KGP7</accession>
<evidence type="ECO:0000256" key="1">
    <source>
        <dbReference type="ARBA" id="ARBA00001974"/>
    </source>
</evidence>
<evidence type="ECO:0000256" key="3">
    <source>
        <dbReference type="ARBA" id="ARBA00022630"/>
    </source>
</evidence>
<dbReference type="OrthoDB" id="1716816at2759"/>
<evidence type="ECO:0000259" key="7">
    <source>
        <dbReference type="Pfam" id="PF07976"/>
    </source>
</evidence>
<keyword evidence="3" id="KW-0285">Flavoprotein</keyword>
<evidence type="ECO:0000313" key="8">
    <source>
        <dbReference type="EMBL" id="KAF9584052.1"/>
    </source>
</evidence>
<keyword evidence="4" id="KW-0274">FAD</keyword>